<sequence>MRVHCLGSIDELNASIGFAGVLLPIKPEIDFKSIQNDLLNIGAEISIPNSEKDFLDQDRIDYLDKKIELINNDLPPLKEFILPGGNDVCSRIHLSRSICRRAERDLVSLNNKEQISPEILQYINRLSDY</sequence>
<dbReference type="SUPFAM" id="SSF89028">
    <property type="entry name" value="Cobalamin adenosyltransferase-like"/>
    <property type="match status" value="1"/>
</dbReference>
<dbReference type="AlphaFoldDB" id="A0A382ERK3"/>
<keyword evidence="2" id="KW-0547">Nucleotide-binding</keyword>
<dbReference type="GO" id="GO:0008817">
    <property type="term" value="F:corrinoid adenosyltransferase activity"/>
    <property type="evidence" value="ECO:0007669"/>
    <property type="project" value="TreeGrafter"/>
</dbReference>
<evidence type="ECO:0000256" key="2">
    <source>
        <dbReference type="ARBA" id="ARBA00022741"/>
    </source>
</evidence>
<dbReference type="InterPro" id="IPR029499">
    <property type="entry name" value="PduO-typ"/>
</dbReference>
<dbReference type="GO" id="GO:0005524">
    <property type="term" value="F:ATP binding"/>
    <property type="evidence" value="ECO:0007669"/>
    <property type="project" value="UniProtKB-KW"/>
</dbReference>
<dbReference type="InterPro" id="IPR036451">
    <property type="entry name" value="CblAdoTrfase-like_sf"/>
</dbReference>
<keyword evidence="1" id="KW-0808">Transferase</keyword>
<name>A0A382ERK3_9ZZZZ</name>
<feature type="non-terminal residue" evidence="5">
    <location>
        <position position="129"/>
    </location>
</feature>
<gene>
    <name evidence="5" type="ORF">METZ01_LOCUS206204</name>
</gene>
<evidence type="ECO:0000313" key="5">
    <source>
        <dbReference type="EMBL" id="SVB53350.1"/>
    </source>
</evidence>
<proteinExistence type="predicted"/>
<dbReference type="Pfam" id="PF01923">
    <property type="entry name" value="Cob_adeno_trans"/>
    <property type="match status" value="1"/>
</dbReference>
<dbReference type="NCBIfam" id="TIGR00636">
    <property type="entry name" value="PduO_Nterm"/>
    <property type="match status" value="1"/>
</dbReference>
<dbReference type="PANTHER" id="PTHR12213:SF0">
    <property type="entry name" value="CORRINOID ADENOSYLTRANSFERASE MMAB"/>
    <property type="match status" value="1"/>
</dbReference>
<keyword evidence="3" id="KW-0067">ATP-binding</keyword>
<organism evidence="5">
    <name type="scientific">marine metagenome</name>
    <dbReference type="NCBI Taxonomy" id="408172"/>
    <lineage>
        <taxon>unclassified sequences</taxon>
        <taxon>metagenomes</taxon>
        <taxon>ecological metagenomes</taxon>
    </lineage>
</organism>
<accession>A0A382ERK3</accession>
<reference evidence="5" key="1">
    <citation type="submission" date="2018-05" db="EMBL/GenBank/DDBJ databases">
        <authorList>
            <person name="Lanie J.A."/>
            <person name="Ng W.-L."/>
            <person name="Kazmierczak K.M."/>
            <person name="Andrzejewski T.M."/>
            <person name="Davidsen T.M."/>
            <person name="Wayne K.J."/>
            <person name="Tettelin H."/>
            <person name="Glass J.I."/>
            <person name="Rusch D."/>
            <person name="Podicherti R."/>
            <person name="Tsui H.-C.T."/>
            <person name="Winkler M.E."/>
        </authorList>
    </citation>
    <scope>NUCLEOTIDE SEQUENCE</scope>
</reference>
<evidence type="ECO:0000259" key="4">
    <source>
        <dbReference type="Pfam" id="PF01923"/>
    </source>
</evidence>
<evidence type="ECO:0000256" key="1">
    <source>
        <dbReference type="ARBA" id="ARBA00022679"/>
    </source>
</evidence>
<evidence type="ECO:0000256" key="3">
    <source>
        <dbReference type="ARBA" id="ARBA00022840"/>
    </source>
</evidence>
<dbReference type="InterPro" id="IPR016030">
    <property type="entry name" value="CblAdoTrfase-like"/>
</dbReference>
<dbReference type="Gene3D" id="1.20.1200.10">
    <property type="entry name" value="Cobalamin adenosyltransferase-like"/>
    <property type="match status" value="1"/>
</dbReference>
<dbReference type="PANTHER" id="PTHR12213">
    <property type="entry name" value="CORRINOID ADENOSYLTRANSFERASE"/>
    <property type="match status" value="1"/>
</dbReference>
<feature type="domain" description="Cobalamin adenosyltransferase-like" evidence="4">
    <location>
        <begin position="2"/>
        <end position="129"/>
    </location>
</feature>
<protein>
    <recommendedName>
        <fullName evidence="4">Cobalamin adenosyltransferase-like domain-containing protein</fullName>
    </recommendedName>
</protein>
<dbReference type="EMBL" id="UINC01045961">
    <property type="protein sequence ID" value="SVB53350.1"/>
    <property type="molecule type" value="Genomic_DNA"/>
</dbReference>